<dbReference type="RefSeq" id="WP_169267084.1">
    <property type="nucleotide sequence ID" value="NZ_CAWOXK010000003.1"/>
</dbReference>
<dbReference type="InterPro" id="IPR024983">
    <property type="entry name" value="CHAT_dom"/>
</dbReference>
<reference evidence="3 4" key="1">
    <citation type="submission" date="2018-06" db="EMBL/GenBank/DDBJ databases">
        <title>Comparative genomics of Brasilonema spp. strains.</title>
        <authorList>
            <person name="Alvarenga D.O."/>
            <person name="Fiore M.F."/>
            <person name="Varani A.M."/>
        </authorList>
    </citation>
    <scope>NUCLEOTIDE SEQUENCE [LARGE SCALE GENOMIC DNA]</scope>
    <source>
        <strain evidence="3 4">CENA114</strain>
        <plasmid evidence="4">pboct2</plasmid>
    </source>
</reference>
<proteinExistence type="predicted"/>
<dbReference type="Proteomes" id="UP000503129">
    <property type="component" value="Plasmid pBOCT2"/>
</dbReference>
<name>A0A856MR48_9CYAN</name>
<dbReference type="EMBL" id="CP030120">
    <property type="protein sequence ID" value="QDL12804.1"/>
    <property type="molecule type" value="Genomic_DNA"/>
</dbReference>
<evidence type="ECO:0000256" key="1">
    <source>
        <dbReference type="SAM" id="Phobius"/>
    </source>
</evidence>
<keyword evidence="1" id="KW-0812">Transmembrane</keyword>
<gene>
    <name evidence="3" type="ORF">DP114_34255</name>
</gene>
<evidence type="ECO:0000259" key="2">
    <source>
        <dbReference type="SMART" id="SM01080"/>
    </source>
</evidence>
<dbReference type="Pfam" id="PF05226">
    <property type="entry name" value="CHASE2"/>
    <property type="match status" value="1"/>
</dbReference>
<geneLocation type="plasmid" evidence="4">
    <name>pboct2</name>
</geneLocation>
<keyword evidence="1" id="KW-0472">Membrane</keyword>
<feature type="transmembrane region" description="Helical" evidence="1">
    <location>
        <begin position="723"/>
        <end position="744"/>
    </location>
</feature>
<sequence length="775" mass="87857">MSKLIVINLEKGNLNDGFSPVTTQLWETNNSRPIKFTGSLPPAPEITELYKRFQLIYQALHQRLLRSGLEIELTGLNNVSEVDFSEVQEQLYEAINSWFNSDLFRPIDQELRGRLALDEEFQVIIEASDSLLRRLPWHLWNFIERYQLCEVAISTPKYERVKSLPKLKINQVRILAVLGNSEGIDVQEDRKILEQLPHASTVFLVEPSRQELDRWLWNEQGWDILFFAGHSYSQGDKGKIHINSTSSLTISEFKYALKYAIARGLKIAIFNSCNGLELAKKLTDLHISQIIVMREDIPDLVAQEFVKHFLGAFSGGQSFYLAVRYARSRLQGLEDDFPGASWLPVICQNPAEETLTWQELCGQTNTTPPPKLTVRNLQTALIVSVIITGFIVGVRSLGFMQQWELSAFDSMMRMRPDEGADERLLVITVTEADIQAQKQRQKSSLSDITLQELLQKLEPYKPRVIGLDIYRDFPVDSQYPDLATRLRTNNSFIGICQVSGSKQQEVGISPPPEIPTNRIGFSDVVFDSDLVIRRHLLSMTPDLESPCKSGYSFSFQLARQYLYLDKRRIQFHITNEGYLQLGKVVFKPIDVPTGAYQQFDAKGHQILLNYRSSQQIAKQVSVAQVLNGELNPNLVKDKIVLIGVDSQSAKDYFFTPYSAATTPYQEIPGVLLHAHMVSQILSAVLDHGPLLWVLPAWGEFLWIGGWCLLTGIVAVYSRSQLKLAIFISAELLTLYGWCFLLLLYGGWIPFLPSALGLVITGIGVKKYESLFTKNN</sequence>
<dbReference type="AlphaFoldDB" id="A0A856MR48"/>
<keyword evidence="1" id="KW-1133">Transmembrane helix</keyword>
<protein>
    <submittedName>
        <fullName evidence="3">Chase2 sensor protein</fullName>
    </submittedName>
</protein>
<keyword evidence="3" id="KW-0614">Plasmid</keyword>
<dbReference type="Pfam" id="PF12770">
    <property type="entry name" value="CHAT"/>
    <property type="match status" value="1"/>
</dbReference>
<dbReference type="KEGG" id="bsen:DP114_34255"/>
<feature type="domain" description="CHASE2" evidence="2">
    <location>
        <begin position="400"/>
        <end position="713"/>
    </location>
</feature>
<dbReference type="SMART" id="SM01080">
    <property type="entry name" value="CHASE2"/>
    <property type="match status" value="1"/>
</dbReference>
<dbReference type="InterPro" id="IPR007890">
    <property type="entry name" value="CHASE2"/>
</dbReference>
<accession>A0A856MR48</accession>
<feature type="transmembrane region" description="Helical" evidence="1">
    <location>
        <begin position="690"/>
        <end position="716"/>
    </location>
</feature>
<keyword evidence="4" id="KW-1185">Reference proteome</keyword>
<evidence type="ECO:0000313" key="4">
    <source>
        <dbReference type="Proteomes" id="UP000503129"/>
    </source>
</evidence>
<organism evidence="3 4">
    <name type="scientific">Brasilonema sennae CENA114</name>
    <dbReference type="NCBI Taxonomy" id="415709"/>
    <lineage>
        <taxon>Bacteria</taxon>
        <taxon>Bacillati</taxon>
        <taxon>Cyanobacteriota</taxon>
        <taxon>Cyanophyceae</taxon>
        <taxon>Nostocales</taxon>
        <taxon>Scytonemataceae</taxon>
        <taxon>Brasilonema</taxon>
        <taxon>Bromeliae group (in: Brasilonema)</taxon>
    </lineage>
</organism>
<evidence type="ECO:0000313" key="3">
    <source>
        <dbReference type="EMBL" id="QDL12804.1"/>
    </source>
</evidence>